<comment type="caution">
    <text evidence="2">The sequence shown here is derived from an EMBL/GenBank/DDBJ whole genome shotgun (WGS) entry which is preliminary data.</text>
</comment>
<dbReference type="PROSITE" id="PS51257">
    <property type="entry name" value="PROKAR_LIPOPROTEIN"/>
    <property type="match status" value="1"/>
</dbReference>
<protein>
    <submittedName>
        <fullName evidence="2">YybH family protein</fullName>
    </submittedName>
</protein>
<name>A0ABW6AF12_9BACT</name>
<sequence>MKYVFPLLLIIVLMSSCRTRVESPRSMNPTAAMRQKAIDEIREADQNFSILSEKQGMAKAFTTYASDDVIKLNDGAEPTVGFDSLRAQMSRLPADGPVLTWQVLKADAAQSGELGYTFGQWMLTKKDYSGKRSTQYGVYVTVWKRQRDGQWRFVVDGGNNTPEPK</sequence>
<dbReference type="RefSeq" id="WP_381498847.1">
    <property type="nucleotide sequence ID" value="NZ_JBHUOM010000002.1"/>
</dbReference>
<dbReference type="Proteomes" id="UP001597512">
    <property type="component" value="Unassembled WGS sequence"/>
</dbReference>
<keyword evidence="3" id="KW-1185">Reference proteome</keyword>
<evidence type="ECO:0000259" key="1">
    <source>
        <dbReference type="Pfam" id="PF14534"/>
    </source>
</evidence>
<dbReference type="Pfam" id="PF14534">
    <property type="entry name" value="DUF4440"/>
    <property type="match status" value="1"/>
</dbReference>
<gene>
    <name evidence="2" type="ORF">ACFS25_08900</name>
</gene>
<dbReference type="EMBL" id="JBHUOM010000002">
    <property type="protein sequence ID" value="MFD2933896.1"/>
    <property type="molecule type" value="Genomic_DNA"/>
</dbReference>
<organism evidence="2 3">
    <name type="scientific">Spirosoma flavum</name>
    <dbReference type="NCBI Taxonomy" id="2048557"/>
    <lineage>
        <taxon>Bacteria</taxon>
        <taxon>Pseudomonadati</taxon>
        <taxon>Bacteroidota</taxon>
        <taxon>Cytophagia</taxon>
        <taxon>Cytophagales</taxon>
        <taxon>Cytophagaceae</taxon>
        <taxon>Spirosoma</taxon>
    </lineage>
</organism>
<dbReference type="SUPFAM" id="SSF54427">
    <property type="entry name" value="NTF2-like"/>
    <property type="match status" value="1"/>
</dbReference>
<evidence type="ECO:0000313" key="2">
    <source>
        <dbReference type="EMBL" id="MFD2933896.1"/>
    </source>
</evidence>
<feature type="domain" description="DUF4440" evidence="1">
    <location>
        <begin position="56"/>
        <end position="152"/>
    </location>
</feature>
<dbReference type="InterPro" id="IPR027843">
    <property type="entry name" value="DUF4440"/>
</dbReference>
<reference evidence="3" key="1">
    <citation type="journal article" date="2019" name="Int. J. Syst. Evol. Microbiol.">
        <title>The Global Catalogue of Microorganisms (GCM) 10K type strain sequencing project: providing services to taxonomists for standard genome sequencing and annotation.</title>
        <authorList>
            <consortium name="The Broad Institute Genomics Platform"/>
            <consortium name="The Broad Institute Genome Sequencing Center for Infectious Disease"/>
            <person name="Wu L."/>
            <person name="Ma J."/>
        </authorList>
    </citation>
    <scope>NUCLEOTIDE SEQUENCE [LARGE SCALE GENOMIC DNA]</scope>
    <source>
        <strain evidence="3">KCTC 52490</strain>
    </source>
</reference>
<dbReference type="InterPro" id="IPR032710">
    <property type="entry name" value="NTF2-like_dom_sf"/>
</dbReference>
<accession>A0ABW6AF12</accession>
<dbReference type="Gene3D" id="3.10.450.50">
    <property type="match status" value="1"/>
</dbReference>
<evidence type="ECO:0000313" key="3">
    <source>
        <dbReference type="Proteomes" id="UP001597512"/>
    </source>
</evidence>
<proteinExistence type="predicted"/>